<accession>A0A139IBE0</accession>
<dbReference type="EMBL" id="LFZO01000169">
    <property type="protein sequence ID" value="KXT11999.1"/>
    <property type="molecule type" value="Genomic_DNA"/>
</dbReference>
<gene>
    <name evidence="2" type="ORF">AC579_4659</name>
</gene>
<evidence type="ECO:0000313" key="3">
    <source>
        <dbReference type="Proteomes" id="UP000073492"/>
    </source>
</evidence>
<name>A0A139IBE0_9PEZI</name>
<protein>
    <submittedName>
        <fullName evidence="2">Uncharacterized protein</fullName>
    </submittedName>
</protein>
<evidence type="ECO:0000256" key="1">
    <source>
        <dbReference type="SAM" id="MobiDB-lite"/>
    </source>
</evidence>
<feature type="compositionally biased region" description="Polar residues" evidence="1">
    <location>
        <begin position="11"/>
        <end position="20"/>
    </location>
</feature>
<sequence>MDFEPEKSSDNNHVPSHTSARMTKWPLVRLRIVQQAMDMLEVQKSCALDRNKTCREDIETQFLTGHEGLSRTLATITINEPSTFPIWSSDRRSVWVHSMRTAFRVKRSPVDVIVYRQRLKYASMAVAQCQTGGGENCAVCDMAIVQLAGHQDAVTPAAYGEE</sequence>
<dbReference type="AlphaFoldDB" id="A0A139IBE0"/>
<comment type="caution">
    <text evidence="2">The sequence shown here is derived from an EMBL/GenBank/DDBJ whole genome shotgun (WGS) entry which is preliminary data.</text>
</comment>
<feature type="region of interest" description="Disordered" evidence="1">
    <location>
        <begin position="1"/>
        <end position="20"/>
    </location>
</feature>
<evidence type="ECO:0000313" key="2">
    <source>
        <dbReference type="EMBL" id="KXT11999.1"/>
    </source>
</evidence>
<reference evidence="2 3" key="1">
    <citation type="submission" date="2015-07" db="EMBL/GenBank/DDBJ databases">
        <title>Comparative genomics of the Sigatoka disease complex on banana suggests a link between parallel evolutionary changes in Pseudocercospora fijiensis and Pseudocercospora eumusae and increased virulence on the banana host.</title>
        <authorList>
            <person name="Chang T.-C."/>
            <person name="Salvucci A."/>
            <person name="Crous P.W."/>
            <person name="Stergiopoulos I."/>
        </authorList>
    </citation>
    <scope>NUCLEOTIDE SEQUENCE [LARGE SCALE GENOMIC DNA]</scope>
    <source>
        <strain evidence="2 3">CBS 116634</strain>
    </source>
</reference>
<organism evidence="2 3">
    <name type="scientific">Pseudocercospora musae</name>
    <dbReference type="NCBI Taxonomy" id="113226"/>
    <lineage>
        <taxon>Eukaryota</taxon>
        <taxon>Fungi</taxon>
        <taxon>Dikarya</taxon>
        <taxon>Ascomycota</taxon>
        <taxon>Pezizomycotina</taxon>
        <taxon>Dothideomycetes</taxon>
        <taxon>Dothideomycetidae</taxon>
        <taxon>Mycosphaerellales</taxon>
        <taxon>Mycosphaerellaceae</taxon>
        <taxon>Pseudocercospora</taxon>
    </lineage>
</organism>
<proteinExistence type="predicted"/>
<feature type="compositionally biased region" description="Basic and acidic residues" evidence="1">
    <location>
        <begin position="1"/>
        <end position="10"/>
    </location>
</feature>
<keyword evidence="3" id="KW-1185">Reference proteome</keyword>
<dbReference type="Proteomes" id="UP000073492">
    <property type="component" value="Unassembled WGS sequence"/>
</dbReference>